<keyword evidence="1" id="KW-1003">Cell membrane</keyword>
<evidence type="ECO:0000313" key="9">
    <source>
        <dbReference type="Proteomes" id="UP000230184"/>
    </source>
</evidence>
<keyword evidence="5" id="KW-0131">Cell cycle</keyword>
<feature type="domain" description="POTRA" evidence="7">
    <location>
        <begin position="61"/>
        <end position="100"/>
    </location>
</feature>
<dbReference type="Gene3D" id="3.10.20.310">
    <property type="entry name" value="membrane protein fhac"/>
    <property type="match status" value="1"/>
</dbReference>
<sequence length="241" mass="28485">MSLNISLAKYLNKIKYIIFFLLICSVSFFIILFIYNFFLIKNIQVESEKNFLLNNKNEIINKNLLFLDTDKISEKIIKENYLVKTAKVEKNWPNNLKITVSLYEPCASLIVNNGFFNLSCDGRILQKSKNIIQYLPVINYYQKLNNNSFQTGEWIDYKDIRNVLFFINKLNGINITVLTIDIKGQDMLVFNLIDGKQVIFSDNKDKDIQDYQLELIIKQFKIEGRNYKKIDLRFNKPIIQF</sequence>
<proteinExistence type="predicted"/>
<evidence type="ECO:0000256" key="1">
    <source>
        <dbReference type="ARBA" id="ARBA00022475"/>
    </source>
</evidence>
<keyword evidence="6" id="KW-0472">Membrane</keyword>
<comment type="caution">
    <text evidence="8">The sequence shown here is derived from an EMBL/GenBank/DDBJ whole genome shotgun (WGS) entry which is preliminary data.</text>
</comment>
<dbReference type="EMBL" id="PEWY01000069">
    <property type="protein sequence ID" value="PIU37094.1"/>
    <property type="molecule type" value="Genomic_DNA"/>
</dbReference>
<keyword evidence="2" id="KW-0132">Cell division</keyword>
<evidence type="ECO:0000313" key="8">
    <source>
        <dbReference type="EMBL" id="PIU37094.1"/>
    </source>
</evidence>
<keyword evidence="4 6" id="KW-1133">Transmembrane helix</keyword>
<evidence type="ECO:0000259" key="7">
    <source>
        <dbReference type="Pfam" id="PF08478"/>
    </source>
</evidence>
<evidence type="ECO:0000256" key="6">
    <source>
        <dbReference type="SAM" id="Phobius"/>
    </source>
</evidence>
<accession>A0A2M6YUA3</accession>
<organism evidence="8 9">
    <name type="scientific">Candidatus Roizmanbacteria bacterium CG07_land_8_20_14_0_80_34_15</name>
    <dbReference type="NCBI Taxonomy" id="1974849"/>
    <lineage>
        <taxon>Bacteria</taxon>
        <taxon>Candidatus Roizmaniibacteriota</taxon>
    </lineage>
</organism>
<keyword evidence="3 6" id="KW-0812">Transmembrane</keyword>
<evidence type="ECO:0000256" key="5">
    <source>
        <dbReference type="ARBA" id="ARBA00023306"/>
    </source>
</evidence>
<reference evidence="9" key="1">
    <citation type="submission" date="2017-09" db="EMBL/GenBank/DDBJ databases">
        <title>Depth-based differentiation of microbial function through sediment-hosted aquifers and enrichment of novel symbionts in the deep terrestrial subsurface.</title>
        <authorList>
            <person name="Probst A.J."/>
            <person name="Ladd B."/>
            <person name="Jarett J.K."/>
            <person name="Geller-Mcgrath D.E."/>
            <person name="Sieber C.M.K."/>
            <person name="Emerson J.B."/>
            <person name="Anantharaman K."/>
            <person name="Thomas B.C."/>
            <person name="Malmstrom R."/>
            <person name="Stieglmeier M."/>
            <person name="Klingl A."/>
            <person name="Woyke T."/>
            <person name="Ryan C.M."/>
            <person name="Banfield J.F."/>
        </authorList>
    </citation>
    <scope>NUCLEOTIDE SEQUENCE [LARGE SCALE GENOMIC DNA]</scope>
</reference>
<evidence type="ECO:0000256" key="3">
    <source>
        <dbReference type="ARBA" id="ARBA00022692"/>
    </source>
</evidence>
<gene>
    <name evidence="8" type="ORF">COT02_02655</name>
</gene>
<dbReference type="Proteomes" id="UP000230184">
    <property type="component" value="Unassembled WGS sequence"/>
</dbReference>
<evidence type="ECO:0000256" key="2">
    <source>
        <dbReference type="ARBA" id="ARBA00022618"/>
    </source>
</evidence>
<feature type="transmembrane region" description="Helical" evidence="6">
    <location>
        <begin position="16"/>
        <end position="39"/>
    </location>
</feature>
<name>A0A2M6YUA3_9BACT</name>
<protein>
    <recommendedName>
        <fullName evidence="7">POTRA domain-containing protein</fullName>
    </recommendedName>
</protein>
<dbReference type="InterPro" id="IPR013685">
    <property type="entry name" value="POTRA_FtsQ_type"/>
</dbReference>
<dbReference type="Pfam" id="PF08478">
    <property type="entry name" value="POTRA_1"/>
    <property type="match status" value="1"/>
</dbReference>
<evidence type="ECO:0000256" key="4">
    <source>
        <dbReference type="ARBA" id="ARBA00022989"/>
    </source>
</evidence>
<dbReference type="AlphaFoldDB" id="A0A2M6YUA3"/>